<evidence type="ECO:0000313" key="2">
    <source>
        <dbReference type="EMBL" id="PFH58945.1"/>
    </source>
</evidence>
<dbReference type="STRING" id="268505.A0A2A9PBQ1"/>
<feature type="domain" description="F-box" evidence="1">
    <location>
        <begin position="52"/>
        <end position="98"/>
    </location>
</feature>
<reference evidence="2 3" key="1">
    <citation type="journal article" date="2015" name="BMC Genomics">
        <title>Gene expression during zombie ant biting behavior reflects the complexity underlying fungal parasitic behavioral manipulation.</title>
        <authorList>
            <person name="de Bekker C."/>
            <person name="Ohm R.A."/>
            <person name="Loreto R.G."/>
            <person name="Sebastian A."/>
            <person name="Albert I."/>
            <person name="Merrow M."/>
            <person name="Brachmann A."/>
            <person name="Hughes D.P."/>
        </authorList>
    </citation>
    <scope>NUCLEOTIDE SEQUENCE [LARGE SCALE GENOMIC DNA]</scope>
    <source>
        <strain evidence="2 3">SC16a</strain>
    </source>
</reference>
<accession>A0A2A9PBQ1</accession>
<dbReference type="AlphaFoldDB" id="A0A2A9PBQ1"/>
<comment type="caution">
    <text evidence="2">The sequence shown here is derived from an EMBL/GenBank/DDBJ whole genome shotgun (WGS) entry which is preliminary data.</text>
</comment>
<dbReference type="EMBL" id="LAZP02000240">
    <property type="protein sequence ID" value="PFH58945.1"/>
    <property type="molecule type" value="Genomic_DNA"/>
</dbReference>
<dbReference type="Pfam" id="PF00646">
    <property type="entry name" value="F-box"/>
    <property type="match status" value="1"/>
</dbReference>
<protein>
    <recommendedName>
        <fullName evidence="1">F-box domain-containing protein</fullName>
    </recommendedName>
</protein>
<dbReference type="InterPro" id="IPR036047">
    <property type="entry name" value="F-box-like_dom_sf"/>
</dbReference>
<dbReference type="Proteomes" id="UP000037136">
    <property type="component" value="Unassembled WGS sequence"/>
</dbReference>
<dbReference type="PROSITE" id="PS50181">
    <property type="entry name" value="FBOX"/>
    <property type="match status" value="1"/>
</dbReference>
<evidence type="ECO:0000313" key="3">
    <source>
        <dbReference type="Proteomes" id="UP000037136"/>
    </source>
</evidence>
<dbReference type="InterPro" id="IPR001810">
    <property type="entry name" value="F-box_dom"/>
</dbReference>
<dbReference type="OrthoDB" id="4919559at2759"/>
<name>A0A2A9PBQ1_OPHUN</name>
<dbReference type="SUPFAM" id="SSF81383">
    <property type="entry name" value="F-box domain"/>
    <property type="match status" value="1"/>
</dbReference>
<proteinExistence type="predicted"/>
<sequence>MDETPDPNLPDCTVYTKQRICDNTLDDAQLVTRCPLDNERRSDASIPARYAVGQLDQLPAELLTQVLLYIDLPSLTGFRRVNRRARELVDSVPQYAAIIKHCPNIVRAILSIQADAFDCNVLYKTLSTTRCSTCERFGDHLYLIDCRRVCYFCFTQRLEFFPLTLGRASSSFLPEKGQQRSAISSRQHLRAAKLPSVLSLPGQYCTAWASNGGNKSRKRLQLFDRRAVIQDFGGSGLPKLDRTTREPLRFMTIITAPYLFDFGRQADWGYFCLGCEEETEEGTRHFRIKYTREEVLQHIASFF</sequence>
<gene>
    <name evidence="2" type="ORF">XA68_13011</name>
</gene>
<evidence type="ECO:0000259" key="1">
    <source>
        <dbReference type="PROSITE" id="PS50181"/>
    </source>
</evidence>
<keyword evidence="3" id="KW-1185">Reference proteome</keyword>
<reference evidence="2 3" key="2">
    <citation type="journal article" date="2017" name="Sci. Rep.">
        <title>Ant-infecting Ophiocordyceps genomes reveal a high diversity of potential behavioral manipulation genes and a possible major role for enterotoxins.</title>
        <authorList>
            <person name="de Bekker C."/>
            <person name="Ohm R.A."/>
            <person name="Evans H.C."/>
            <person name="Brachmann A."/>
            <person name="Hughes D.P."/>
        </authorList>
    </citation>
    <scope>NUCLEOTIDE SEQUENCE [LARGE SCALE GENOMIC DNA]</scope>
    <source>
        <strain evidence="2 3">SC16a</strain>
    </source>
</reference>
<organism evidence="2 3">
    <name type="scientific">Ophiocordyceps unilateralis</name>
    <name type="common">Zombie-ant fungus</name>
    <name type="synonym">Torrubia unilateralis</name>
    <dbReference type="NCBI Taxonomy" id="268505"/>
    <lineage>
        <taxon>Eukaryota</taxon>
        <taxon>Fungi</taxon>
        <taxon>Dikarya</taxon>
        <taxon>Ascomycota</taxon>
        <taxon>Pezizomycotina</taxon>
        <taxon>Sordariomycetes</taxon>
        <taxon>Hypocreomycetidae</taxon>
        <taxon>Hypocreales</taxon>
        <taxon>Ophiocordycipitaceae</taxon>
        <taxon>Ophiocordyceps</taxon>
    </lineage>
</organism>